<feature type="transmembrane region" description="Helical" evidence="1">
    <location>
        <begin position="101"/>
        <end position="122"/>
    </location>
</feature>
<gene>
    <name evidence="2" type="ORF">L1785_19515</name>
</gene>
<feature type="transmembrane region" description="Helical" evidence="1">
    <location>
        <begin position="68"/>
        <end position="89"/>
    </location>
</feature>
<organism evidence="2 3">
    <name type="scientific">Antribacter soli</name>
    <dbReference type="NCBI Taxonomy" id="2910976"/>
    <lineage>
        <taxon>Bacteria</taxon>
        <taxon>Bacillati</taxon>
        <taxon>Actinomycetota</taxon>
        <taxon>Actinomycetes</taxon>
        <taxon>Micrococcales</taxon>
        <taxon>Promicromonosporaceae</taxon>
        <taxon>Antribacter</taxon>
    </lineage>
</organism>
<feature type="transmembrane region" description="Helical" evidence="1">
    <location>
        <begin position="208"/>
        <end position="232"/>
    </location>
</feature>
<keyword evidence="3" id="KW-1185">Reference proteome</keyword>
<evidence type="ECO:0000313" key="2">
    <source>
        <dbReference type="EMBL" id="MCF4123165.1"/>
    </source>
</evidence>
<evidence type="ECO:0000313" key="3">
    <source>
        <dbReference type="Proteomes" id="UP001165405"/>
    </source>
</evidence>
<name>A0AA41U955_9MICO</name>
<dbReference type="EMBL" id="JAKGSG010000055">
    <property type="protein sequence ID" value="MCF4123165.1"/>
    <property type="molecule type" value="Genomic_DNA"/>
</dbReference>
<evidence type="ECO:0000256" key="1">
    <source>
        <dbReference type="SAM" id="Phobius"/>
    </source>
</evidence>
<comment type="caution">
    <text evidence="2">The sequence shown here is derived from an EMBL/GenBank/DDBJ whole genome shotgun (WGS) entry which is preliminary data.</text>
</comment>
<feature type="transmembrane region" description="Helical" evidence="1">
    <location>
        <begin position="21"/>
        <end position="48"/>
    </location>
</feature>
<feature type="transmembrane region" description="Helical" evidence="1">
    <location>
        <begin position="177"/>
        <end position="196"/>
    </location>
</feature>
<reference evidence="2" key="1">
    <citation type="submission" date="2022-01" db="EMBL/GenBank/DDBJ databases">
        <title>Antribacter sp. nov., isolated from Guizhou of China.</title>
        <authorList>
            <person name="Chengliang C."/>
            <person name="Ya Z."/>
        </authorList>
    </citation>
    <scope>NUCLEOTIDE SEQUENCE</scope>
    <source>
        <strain evidence="2">KLBMP 9083</strain>
    </source>
</reference>
<proteinExistence type="predicted"/>
<dbReference type="Proteomes" id="UP001165405">
    <property type="component" value="Unassembled WGS sequence"/>
</dbReference>
<dbReference type="AlphaFoldDB" id="A0AA41U955"/>
<keyword evidence="1" id="KW-0472">Membrane</keyword>
<protein>
    <submittedName>
        <fullName evidence="2">Uncharacterized protein</fullName>
    </submittedName>
</protein>
<keyword evidence="1" id="KW-1133">Transmembrane helix</keyword>
<dbReference type="RefSeq" id="WP_236090977.1">
    <property type="nucleotide sequence ID" value="NZ_JAKGSG010000055.1"/>
</dbReference>
<accession>A0AA41U955</accession>
<keyword evidence="1" id="KW-0812">Transmembrane</keyword>
<feature type="transmembrane region" description="Helical" evidence="1">
    <location>
        <begin position="150"/>
        <end position="170"/>
    </location>
</feature>
<sequence>MDENRERARGLHKRQVKTLENQVAGALVVIGAWYWVVVVLIAAVLLVVELRTGEIGDGSVVERVLTSSRWFMFVMGLLIPFALLVPHVAAGGTRKAFVDGITRGALVGGGLFGLVATLLFLIERPVFGALDLAWFREGAAGPGNGFTSSVISEALAVATFFLVGVAVSVAYSRFGGWVGTALLPLFLVPAGLSQFLESGVVSDLVAPAAGLVQLLVLVGASAVVLVLAIVVVDRLLHDVPIKPAVA</sequence>